<keyword evidence="4" id="KW-0816">Tricarboxylic acid cycle</keyword>
<feature type="active site" description="Proton donor" evidence="7">
    <location>
        <position position="458"/>
    </location>
</feature>
<dbReference type="FunFam" id="3.20.20.360:FF:000001">
    <property type="entry name" value="Malate synthase"/>
    <property type="match status" value="1"/>
</dbReference>
<evidence type="ECO:0000256" key="3">
    <source>
        <dbReference type="ARBA" id="ARBA00022435"/>
    </source>
</evidence>
<dbReference type="EC" id="2.3.3.9" evidence="2"/>
<feature type="domain" description="Malate synthase C-terminal" evidence="10">
    <location>
        <begin position="424"/>
        <end position="542"/>
    </location>
</feature>
<evidence type="ECO:0000256" key="1">
    <source>
        <dbReference type="ARBA" id="ARBA00006394"/>
    </source>
</evidence>
<dbReference type="GO" id="GO:0005737">
    <property type="term" value="C:cytoplasm"/>
    <property type="evidence" value="ECO:0007669"/>
    <property type="project" value="TreeGrafter"/>
</dbReference>
<dbReference type="GO" id="GO:0004474">
    <property type="term" value="F:malate synthase activity"/>
    <property type="evidence" value="ECO:0007669"/>
    <property type="project" value="UniProtKB-EC"/>
</dbReference>
<evidence type="ECO:0000313" key="12">
    <source>
        <dbReference type="Proteomes" id="UP000264492"/>
    </source>
</evidence>
<dbReference type="Proteomes" id="UP000264492">
    <property type="component" value="Unassembled WGS sequence"/>
</dbReference>
<dbReference type="InterPro" id="IPR048356">
    <property type="entry name" value="MS_N"/>
</dbReference>
<dbReference type="Pfam" id="PF20659">
    <property type="entry name" value="MS_C"/>
    <property type="match status" value="1"/>
</dbReference>
<name>A0A371JYM7_9GAMM</name>
<comment type="caution">
    <text evidence="11">The sequence shown here is derived from an EMBL/GenBank/DDBJ whole genome shotgun (WGS) entry which is preliminary data.</text>
</comment>
<keyword evidence="5 11" id="KW-0808">Transferase</keyword>
<accession>A0A371JYM7</accession>
<dbReference type="InterPro" id="IPR046363">
    <property type="entry name" value="MS_N_TIM-barrel_dom"/>
</dbReference>
<dbReference type="RefSeq" id="WP_115861134.1">
    <property type="nucleotide sequence ID" value="NZ_QTSU01000003.1"/>
</dbReference>
<dbReference type="SUPFAM" id="SSF51645">
    <property type="entry name" value="Malate synthase G"/>
    <property type="match status" value="1"/>
</dbReference>
<dbReference type="NCBIfam" id="TIGR01344">
    <property type="entry name" value="malate_syn_A"/>
    <property type="match status" value="1"/>
</dbReference>
<feature type="domain" description="Malate synthase TIM barrel" evidence="8">
    <location>
        <begin position="174"/>
        <end position="418"/>
    </location>
</feature>
<dbReference type="InterPro" id="IPR044856">
    <property type="entry name" value="Malate_synth_C_sf"/>
</dbReference>
<evidence type="ECO:0000259" key="10">
    <source>
        <dbReference type="Pfam" id="PF20659"/>
    </source>
</evidence>
<dbReference type="CDD" id="cd00727">
    <property type="entry name" value="malate_synt_A"/>
    <property type="match status" value="1"/>
</dbReference>
<dbReference type="PANTHER" id="PTHR42902:SF1">
    <property type="entry name" value="MALATE SYNTHASE 1-RELATED"/>
    <property type="match status" value="1"/>
</dbReference>
<keyword evidence="12" id="KW-1185">Reference proteome</keyword>
<reference evidence="11 12" key="1">
    <citation type="submission" date="2018-08" db="EMBL/GenBank/DDBJ databases">
        <title>Lysobacter sp. zong2l5, whole genome shotgun sequence.</title>
        <authorList>
            <person name="Zhang X."/>
            <person name="Feng G."/>
            <person name="Zhu H."/>
        </authorList>
    </citation>
    <scope>NUCLEOTIDE SEQUENCE [LARGE SCALE GENOMIC DNA]</scope>
    <source>
        <strain evidence="12">zong2l5</strain>
    </source>
</reference>
<evidence type="ECO:0000259" key="8">
    <source>
        <dbReference type="Pfam" id="PF01274"/>
    </source>
</evidence>
<dbReference type="InterPro" id="IPR006252">
    <property type="entry name" value="Malate_synthA"/>
</dbReference>
<keyword evidence="3" id="KW-0329">Glyoxylate bypass</keyword>
<organism evidence="11 12">
    <name type="scientific">Lysobacter silvisoli</name>
    <dbReference type="NCBI Taxonomy" id="2293254"/>
    <lineage>
        <taxon>Bacteria</taxon>
        <taxon>Pseudomonadati</taxon>
        <taxon>Pseudomonadota</taxon>
        <taxon>Gammaproteobacteria</taxon>
        <taxon>Lysobacterales</taxon>
        <taxon>Lysobacteraceae</taxon>
        <taxon>Lysobacter</taxon>
    </lineage>
</organism>
<dbReference type="InterPro" id="IPR011076">
    <property type="entry name" value="Malate_synth_sf"/>
</dbReference>
<dbReference type="PIRSF" id="PIRSF001363">
    <property type="entry name" value="Malate_synth"/>
    <property type="match status" value="1"/>
</dbReference>
<dbReference type="PANTHER" id="PTHR42902">
    <property type="entry name" value="MALATE SYNTHASE"/>
    <property type="match status" value="1"/>
</dbReference>
<dbReference type="Pfam" id="PF20656">
    <property type="entry name" value="MS_N"/>
    <property type="match status" value="1"/>
</dbReference>
<evidence type="ECO:0000256" key="7">
    <source>
        <dbReference type="PIRSR" id="PIRSR001363-1"/>
    </source>
</evidence>
<dbReference type="EMBL" id="QTSU01000003">
    <property type="protein sequence ID" value="RDZ26776.1"/>
    <property type="molecule type" value="Genomic_DNA"/>
</dbReference>
<evidence type="ECO:0000259" key="9">
    <source>
        <dbReference type="Pfam" id="PF20656"/>
    </source>
</evidence>
<evidence type="ECO:0000256" key="5">
    <source>
        <dbReference type="ARBA" id="ARBA00022679"/>
    </source>
</evidence>
<evidence type="ECO:0000313" key="11">
    <source>
        <dbReference type="EMBL" id="RDZ26776.1"/>
    </source>
</evidence>
<dbReference type="OrthoDB" id="9768429at2"/>
<dbReference type="GO" id="GO:0006097">
    <property type="term" value="P:glyoxylate cycle"/>
    <property type="evidence" value="ECO:0007669"/>
    <property type="project" value="UniProtKB-KW"/>
</dbReference>
<comment type="similarity">
    <text evidence="1">Belongs to the malate synthase family.</text>
</comment>
<keyword evidence="11" id="KW-0012">Acyltransferase</keyword>
<evidence type="ECO:0000256" key="4">
    <source>
        <dbReference type="ARBA" id="ARBA00022532"/>
    </source>
</evidence>
<sequence>MSAVIAQRQDLSSQPGPDGGIEVLARLPGQEQLLTPAALAFLADLHRRFEPARQARLAARRERQARFDAGELPDFRADTAPLRNGAWRVAPLPAALLDRRVEITGPVDPKMVINALNSGAKVFMADFEDSTSPTWNNLLTGQRALKKAVAGTLDWMAPDGAKHYTLKPFEQQAVLMVRPRGWHLDEKHLRVDGAPISASLFDLGVFAFHNAVALAAKDRGPYFYLPKLQSMEEAQLWNEVIDRVEQALGLSPGQIKVTVLIETLPAVFEMDEILHALRTRIAGLNCGRWDYVFSYIKTFRAHRDKVLPERGQVTMLQPFLRAYSELLIQTCHKRGAHAMGGMAAQIPISGDEAANEAALAKVRADKLREVTAGHDGTWVAHPALIPLAMRIFDERMPGPHQQHVSRDDVLVIRDDLIKPSLGTITRAGFEGNVEVCVRYLAAWLDGNGCVPIHWLMEDAATAEIARTQLWQWLHSPGLHLDDGTPVDYALLERALIGLPSKLAERMKLPGGDRLGEAIAMLDQLTHADTLEEFLTLPAYQRID</sequence>
<feature type="domain" description="Malate synthase N-terminal" evidence="9">
    <location>
        <begin position="30"/>
        <end position="79"/>
    </location>
</feature>
<proteinExistence type="inferred from homology"/>
<dbReference type="InterPro" id="IPR048355">
    <property type="entry name" value="MS_C"/>
</dbReference>
<dbReference type="AlphaFoldDB" id="A0A371JYM7"/>
<comment type="catalytic activity">
    <reaction evidence="6">
        <text>glyoxylate + acetyl-CoA + H2O = (S)-malate + CoA + H(+)</text>
        <dbReference type="Rhea" id="RHEA:18181"/>
        <dbReference type="ChEBI" id="CHEBI:15377"/>
        <dbReference type="ChEBI" id="CHEBI:15378"/>
        <dbReference type="ChEBI" id="CHEBI:15589"/>
        <dbReference type="ChEBI" id="CHEBI:36655"/>
        <dbReference type="ChEBI" id="CHEBI:57287"/>
        <dbReference type="ChEBI" id="CHEBI:57288"/>
        <dbReference type="EC" id="2.3.3.9"/>
    </reaction>
</comment>
<dbReference type="Gene3D" id="1.20.1220.12">
    <property type="entry name" value="Malate synthase, domain III"/>
    <property type="match status" value="1"/>
</dbReference>
<feature type="active site" description="Proton acceptor" evidence="7">
    <location>
        <position position="178"/>
    </location>
</feature>
<protein>
    <recommendedName>
        <fullName evidence="2">malate synthase</fullName>
        <ecNumber evidence="2">2.3.3.9</ecNumber>
    </recommendedName>
</protein>
<dbReference type="InterPro" id="IPR001465">
    <property type="entry name" value="Malate_synthase_TIM"/>
</dbReference>
<evidence type="ECO:0000256" key="6">
    <source>
        <dbReference type="ARBA" id="ARBA00047918"/>
    </source>
</evidence>
<dbReference type="Gene3D" id="3.20.20.360">
    <property type="entry name" value="Malate synthase, domain 3"/>
    <property type="match status" value="1"/>
</dbReference>
<dbReference type="GO" id="GO:0006099">
    <property type="term" value="P:tricarboxylic acid cycle"/>
    <property type="evidence" value="ECO:0007669"/>
    <property type="project" value="UniProtKB-KW"/>
</dbReference>
<evidence type="ECO:0000256" key="2">
    <source>
        <dbReference type="ARBA" id="ARBA00012636"/>
    </source>
</evidence>
<dbReference type="FunFam" id="1.20.1220.12:FF:000001">
    <property type="entry name" value="Malate synthase"/>
    <property type="match status" value="1"/>
</dbReference>
<gene>
    <name evidence="11" type="ORF">DX914_17560</name>
</gene>
<dbReference type="Pfam" id="PF01274">
    <property type="entry name" value="MS_TIM-barrel"/>
    <property type="match status" value="1"/>
</dbReference>